<evidence type="ECO:0000313" key="1">
    <source>
        <dbReference type="EMBL" id="CAG8582047.1"/>
    </source>
</evidence>
<proteinExistence type="predicted"/>
<accession>A0A9N9BWD0</accession>
<reference evidence="1" key="1">
    <citation type="submission" date="2021-06" db="EMBL/GenBank/DDBJ databases">
        <authorList>
            <person name="Kallberg Y."/>
            <person name="Tangrot J."/>
            <person name="Rosling A."/>
        </authorList>
    </citation>
    <scope>NUCLEOTIDE SEQUENCE</scope>
    <source>
        <strain evidence="1">UK204</strain>
    </source>
</reference>
<sequence length="215" mass="24813">YEGLKSLAQSKIKEVDEKGFFSEVFDIVTSEEGLDGRIILMKSLKFSQVKFTIVSEETTYSQTPPPPNLPNAFEKLMITEYRPSLIQSTLNSKVAPTSILVVTKIRDYIKCHSCSKIRYLYSDTQLTLEETEALKIAKESFDYSYGDLFFPEEHPLATKIWVHRSLINIPQELKDRFKLVYPMCEGCQLAEKTFFSRMENKVNAKLNKRQKTSVK</sequence>
<gene>
    <name evidence="1" type="ORF">FCALED_LOCUS7646</name>
</gene>
<protein>
    <submittedName>
        <fullName evidence="1">1732_t:CDS:1</fullName>
    </submittedName>
</protein>
<dbReference type="EMBL" id="CAJVPQ010002065">
    <property type="protein sequence ID" value="CAG8582047.1"/>
    <property type="molecule type" value="Genomic_DNA"/>
</dbReference>
<organism evidence="1 2">
    <name type="scientific">Funneliformis caledonium</name>
    <dbReference type="NCBI Taxonomy" id="1117310"/>
    <lineage>
        <taxon>Eukaryota</taxon>
        <taxon>Fungi</taxon>
        <taxon>Fungi incertae sedis</taxon>
        <taxon>Mucoromycota</taxon>
        <taxon>Glomeromycotina</taxon>
        <taxon>Glomeromycetes</taxon>
        <taxon>Glomerales</taxon>
        <taxon>Glomeraceae</taxon>
        <taxon>Funneliformis</taxon>
    </lineage>
</organism>
<feature type="non-terminal residue" evidence="1">
    <location>
        <position position="215"/>
    </location>
</feature>
<evidence type="ECO:0000313" key="2">
    <source>
        <dbReference type="Proteomes" id="UP000789570"/>
    </source>
</evidence>
<keyword evidence="2" id="KW-1185">Reference proteome</keyword>
<comment type="caution">
    <text evidence="1">The sequence shown here is derived from an EMBL/GenBank/DDBJ whole genome shotgun (WGS) entry which is preliminary data.</text>
</comment>
<name>A0A9N9BWD0_9GLOM</name>
<dbReference type="AlphaFoldDB" id="A0A9N9BWD0"/>
<dbReference type="Proteomes" id="UP000789570">
    <property type="component" value="Unassembled WGS sequence"/>
</dbReference>